<evidence type="ECO:0000313" key="3">
    <source>
        <dbReference type="Proteomes" id="UP001221411"/>
    </source>
</evidence>
<protein>
    <submittedName>
        <fullName evidence="2">Uncharacterized protein</fullName>
    </submittedName>
</protein>
<dbReference type="Proteomes" id="UP001221411">
    <property type="component" value="Unassembled WGS sequence"/>
</dbReference>
<feature type="compositionally biased region" description="Gly residues" evidence="1">
    <location>
        <begin position="1"/>
        <end position="14"/>
    </location>
</feature>
<dbReference type="RefSeq" id="WP_271918207.1">
    <property type="nucleotide sequence ID" value="NZ_JAQNDO010000001.1"/>
</dbReference>
<feature type="region of interest" description="Disordered" evidence="1">
    <location>
        <begin position="1"/>
        <end position="28"/>
    </location>
</feature>
<evidence type="ECO:0000313" key="2">
    <source>
        <dbReference type="EMBL" id="MDC0742836.1"/>
    </source>
</evidence>
<proteinExistence type="predicted"/>
<sequence>MQCGGEHGGPGHGGMASHEGHGSPAGAALSDDRAVFHFLLANREVIQRQVTRLPDGVATVTESDDPAVAQRIREHVKAMHLRLQEKRPIHVRDPLFAATFANAEKVKMTIETTPRGVRVVETSTDPQVVALIQAHADVVTAFLERGHVEVRKNHPVPEP</sequence>
<dbReference type="EMBL" id="JAQNDO010000001">
    <property type="protein sequence ID" value="MDC0742836.1"/>
    <property type="molecule type" value="Genomic_DNA"/>
</dbReference>
<gene>
    <name evidence="2" type="ORF">POL67_15915</name>
</gene>
<keyword evidence="3" id="KW-1185">Reference proteome</keyword>
<evidence type="ECO:0000256" key="1">
    <source>
        <dbReference type="SAM" id="MobiDB-lite"/>
    </source>
</evidence>
<accession>A0ABT5EM43</accession>
<comment type="caution">
    <text evidence="2">The sequence shown here is derived from an EMBL/GenBank/DDBJ whole genome shotgun (WGS) entry which is preliminary data.</text>
</comment>
<name>A0ABT5EM43_9BACT</name>
<organism evidence="2 3">
    <name type="scientific">Polyangium mundeleinium</name>
    <dbReference type="NCBI Taxonomy" id="2995306"/>
    <lineage>
        <taxon>Bacteria</taxon>
        <taxon>Pseudomonadati</taxon>
        <taxon>Myxococcota</taxon>
        <taxon>Polyangia</taxon>
        <taxon>Polyangiales</taxon>
        <taxon>Polyangiaceae</taxon>
        <taxon>Polyangium</taxon>
    </lineage>
</organism>
<reference evidence="2 3" key="1">
    <citation type="submission" date="2022-11" db="EMBL/GenBank/DDBJ databases">
        <title>Minimal conservation of predation-associated metabolite biosynthetic gene clusters underscores biosynthetic potential of Myxococcota including descriptions for ten novel species: Archangium lansinium sp. nov., Myxococcus landrumus sp. nov., Nannocystis bai.</title>
        <authorList>
            <person name="Ahearne A."/>
            <person name="Stevens C."/>
            <person name="Dowd S."/>
        </authorList>
    </citation>
    <scope>NUCLEOTIDE SEQUENCE [LARGE SCALE GENOMIC DNA]</scope>
    <source>
        <strain evidence="2 3">RJM3</strain>
    </source>
</reference>